<dbReference type="InterPro" id="IPR008969">
    <property type="entry name" value="CarboxyPept-like_regulatory"/>
</dbReference>
<keyword evidence="1" id="KW-0121">Carboxypeptidase</keyword>
<dbReference type="Proteomes" id="UP000886381">
    <property type="component" value="Unassembled WGS sequence"/>
</dbReference>
<keyword evidence="1" id="KW-0645">Protease</keyword>
<sequence>MRIIRGIGVVLALGAFIGSLYAGTTGKITGRVIDKETGDPLPGANVVIVGTKIGTATDLDGYYFLI</sequence>
<reference evidence="1" key="1">
    <citation type="journal article" date="2020" name="mSystems">
        <title>Genome- and Community-Level Interaction Insights into Carbon Utilization and Element Cycling Functions of Hydrothermarchaeota in Hydrothermal Sediment.</title>
        <authorList>
            <person name="Zhou Z."/>
            <person name="Liu Y."/>
            <person name="Xu W."/>
            <person name="Pan J."/>
            <person name="Luo Z.H."/>
            <person name="Li M."/>
        </authorList>
    </citation>
    <scope>NUCLEOTIDE SEQUENCE [LARGE SCALE GENOMIC DNA]</scope>
    <source>
        <strain evidence="1">HyVt-28</strain>
    </source>
</reference>
<dbReference type="Pfam" id="PF13715">
    <property type="entry name" value="CarbopepD_reg_2"/>
    <property type="match status" value="1"/>
</dbReference>
<dbReference type="EMBL" id="DRDR01000005">
    <property type="protein sequence ID" value="HDL59838.1"/>
    <property type="molecule type" value="Genomic_DNA"/>
</dbReference>
<protein>
    <submittedName>
        <fullName evidence="1">Carboxypeptidase-like regulatory domain-containing protein</fullName>
    </submittedName>
</protein>
<proteinExistence type="predicted"/>
<feature type="non-terminal residue" evidence="1">
    <location>
        <position position="66"/>
    </location>
</feature>
<keyword evidence="1" id="KW-0378">Hydrolase</keyword>
<name>A0A7V0LTD5_UNCW3</name>
<comment type="caution">
    <text evidence="1">The sequence shown here is derived from an EMBL/GenBank/DDBJ whole genome shotgun (WGS) entry which is preliminary data.</text>
</comment>
<dbReference type="Gene3D" id="2.60.40.1120">
    <property type="entry name" value="Carboxypeptidase-like, regulatory domain"/>
    <property type="match status" value="1"/>
</dbReference>
<dbReference type="AlphaFoldDB" id="A0A7V0LTD5"/>
<evidence type="ECO:0000313" key="1">
    <source>
        <dbReference type="EMBL" id="HDL59838.1"/>
    </source>
</evidence>
<dbReference type="SUPFAM" id="SSF49464">
    <property type="entry name" value="Carboxypeptidase regulatory domain-like"/>
    <property type="match status" value="1"/>
</dbReference>
<dbReference type="GO" id="GO:0004180">
    <property type="term" value="F:carboxypeptidase activity"/>
    <property type="evidence" value="ECO:0007669"/>
    <property type="project" value="UniProtKB-KW"/>
</dbReference>
<accession>A0A7V0LTD5</accession>
<organism evidence="1">
    <name type="scientific">candidate division WOR-3 bacterium</name>
    <dbReference type="NCBI Taxonomy" id="2052148"/>
    <lineage>
        <taxon>Bacteria</taxon>
        <taxon>Bacteria division WOR-3</taxon>
    </lineage>
</organism>
<gene>
    <name evidence="1" type="ORF">ENH14_00100</name>
</gene>